<evidence type="ECO:0000259" key="1">
    <source>
        <dbReference type="Pfam" id="PF14701"/>
    </source>
</evidence>
<evidence type="ECO:0000313" key="3">
    <source>
        <dbReference type="Proteomes" id="UP000789508"/>
    </source>
</evidence>
<dbReference type="Proteomes" id="UP000789508">
    <property type="component" value="Unassembled WGS sequence"/>
</dbReference>
<keyword evidence="3" id="KW-1185">Reference proteome</keyword>
<comment type="caution">
    <text evidence="2">The sequence shown here is derived from an EMBL/GenBank/DDBJ whole genome shotgun (WGS) entry which is preliminary data.</text>
</comment>
<dbReference type="Pfam" id="PF14701">
    <property type="entry name" value="hDGE_amylase"/>
    <property type="match status" value="1"/>
</dbReference>
<name>A0A9N9IUF8_9GLOM</name>
<protein>
    <submittedName>
        <fullName evidence="2">769_t:CDS:1</fullName>
    </submittedName>
</protein>
<sequence length="230" mass="26410">YNLVNSPHLIPAYELDTALLEYSENISSLGYKAHVQSEEDLKAIIEGVKQHVIDKIRLWEFYVIDVKEALSEFQAALDKNASVDKSLFENIDIAALSFKEQAKLLADKEDKSEIKEITSEKVANIKPIEVNEVKPEGAINEKSIHEIMLNKFKAIINEVNLPFYKLYDDEVIIILENLWNRAKYLKLDPHGPNQKEITQRVPLVERYFTRIPLNEKTQKHPKGSLAVVNN</sequence>
<evidence type="ECO:0000313" key="2">
    <source>
        <dbReference type="EMBL" id="CAG8750299.1"/>
    </source>
</evidence>
<gene>
    <name evidence="2" type="ORF">ALEPTO_LOCUS13274</name>
</gene>
<dbReference type="GO" id="GO:0004135">
    <property type="term" value="F:amylo-alpha-1,6-glucosidase activity"/>
    <property type="evidence" value="ECO:0007669"/>
    <property type="project" value="InterPro"/>
</dbReference>
<dbReference type="PANTHER" id="PTHR10569:SF2">
    <property type="entry name" value="GLYCOGEN DEBRANCHING ENZYME"/>
    <property type="match status" value="1"/>
</dbReference>
<feature type="non-terminal residue" evidence="2">
    <location>
        <position position="230"/>
    </location>
</feature>
<reference evidence="2" key="1">
    <citation type="submission" date="2021-06" db="EMBL/GenBank/DDBJ databases">
        <authorList>
            <person name="Kallberg Y."/>
            <person name="Tangrot J."/>
            <person name="Rosling A."/>
        </authorList>
    </citation>
    <scope>NUCLEOTIDE SEQUENCE</scope>
    <source>
        <strain evidence="2">FL130A</strain>
    </source>
</reference>
<dbReference type="OrthoDB" id="2415854at2759"/>
<feature type="non-terminal residue" evidence="2">
    <location>
        <position position="1"/>
    </location>
</feature>
<organism evidence="2 3">
    <name type="scientific">Ambispora leptoticha</name>
    <dbReference type="NCBI Taxonomy" id="144679"/>
    <lineage>
        <taxon>Eukaryota</taxon>
        <taxon>Fungi</taxon>
        <taxon>Fungi incertae sedis</taxon>
        <taxon>Mucoromycota</taxon>
        <taxon>Glomeromycotina</taxon>
        <taxon>Glomeromycetes</taxon>
        <taxon>Archaeosporales</taxon>
        <taxon>Ambisporaceae</taxon>
        <taxon>Ambispora</taxon>
    </lineage>
</organism>
<dbReference type="GO" id="GO:0005980">
    <property type="term" value="P:glycogen catabolic process"/>
    <property type="evidence" value="ECO:0007669"/>
    <property type="project" value="InterPro"/>
</dbReference>
<dbReference type="PANTHER" id="PTHR10569">
    <property type="entry name" value="GLYCOGEN DEBRANCHING ENZYME"/>
    <property type="match status" value="1"/>
</dbReference>
<dbReference type="InterPro" id="IPR032792">
    <property type="entry name" value="AGL_glucanoTrfase"/>
</dbReference>
<dbReference type="AlphaFoldDB" id="A0A9N9IUF8"/>
<dbReference type="EMBL" id="CAJVPS010040282">
    <property type="protein sequence ID" value="CAG8750299.1"/>
    <property type="molecule type" value="Genomic_DNA"/>
</dbReference>
<feature type="domain" description="Glycogen debranching enzyme glucanotransferase" evidence="1">
    <location>
        <begin position="1"/>
        <end position="230"/>
    </location>
</feature>
<accession>A0A9N9IUF8</accession>
<dbReference type="InterPro" id="IPR010401">
    <property type="entry name" value="AGL/Gdb1"/>
</dbReference>
<proteinExistence type="predicted"/>
<dbReference type="GO" id="GO:0004134">
    <property type="term" value="F:4-alpha-glucanotransferase activity"/>
    <property type="evidence" value="ECO:0007669"/>
    <property type="project" value="InterPro"/>
</dbReference>